<dbReference type="Gene3D" id="1.20.5.170">
    <property type="match status" value="1"/>
</dbReference>
<protein>
    <recommendedName>
        <fullName evidence="5">BZIP domain-containing protein</fullName>
    </recommendedName>
</protein>
<accession>A0AAD5SZ60</accession>
<evidence type="ECO:0000256" key="2">
    <source>
        <dbReference type="SAM" id="MobiDB-lite"/>
    </source>
</evidence>
<feature type="region of interest" description="Disordered" evidence="2">
    <location>
        <begin position="1"/>
        <end position="33"/>
    </location>
</feature>
<evidence type="ECO:0000256" key="1">
    <source>
        <dbReference type="SAM" id="Coils"/>
    </source>
</evidence>
<evidence type="ECO:0000313" key="4">
    <source>
        <dbReference type="Proteomes" id="UP001211907"/>
    </source>
</evidence>
<keyword evidence="4" id="KW-1185">Reference proteome</keyword>
<feature type="compositionally biased region" description="Basic and acidic residues" evidence="2">
    <location>
        <begin position="14"/>
        <end position="31"/>
    </location>
</feature>
<evidence type="ECO:0008006" key="5">
    <source>
        <dbReference type="Google" id="ProtNLM"/>
    </source>
</evidence>
<organism evidence="3 4">
    <name type="scientific">Physocladia obscura</name>
    <dbReference type="NCBI Taxonomy" id="109957"/>
    <lineage>
        <taxon>Eukaryota</taxon>
        <taxon>Fungi</taxon>
        <taxon>Fungi incertae sedis</taxon>
        <taxon>Chytridiomycota</taxon>
        <taxon>Chytridiomycota incertae sedis</taxon>
        <taxon>Chytridiomycetes</taxon>
        <taxon>Chytridiales</taxon>
        <taxon>Chytriomycetaceae</taxon>
        <taxon>Physocladia</taxon>
    </lineage>
</organism>
<name>A0AAD5SZ60_9FUNG</name>
<dbReference type="AlphaFoldDB" id="A0AAD5SZ60"/>
<keyword evidence="1" id="KW-0175">Coiled coil</keyword>
<dbReference type="EMBL" id="JADGJH010001107">
    <property type="protein sequence ID" value="KAJ3118816.1"/>
    <property type="molecule type" value="Genomic_DNA"/>
</dbReference>
<proteinExistence type="predicted"/>
<dbReference type="Proteomes" id="UP001211907">
    <property type="component" value="Unassembled WGS sequence"/>
</dbReference>
<dbReference type="CDD" id="cd14688">
    <property type="entry name" value="bZIP_YAP"/>
    <property type="match status" value="1"/>
</dbReference>
<reference evidence="3" key="1">
    <citation type="submission" date="2020-05" db="EMBL/GenBank/DDBJ databases">
        <title>Phylogenomic resolution of chytrid fungi.</title>
        <authorList>
            <person name="Stajich J.E."/>
            <person name="Amses K."/>
            <person name="Simmons R."/>
            <person name="Seto K."/>
            <person name="Myers J."/>
            <person name="Bonds A."/>
            <person name="Quandt C.A."/>
            <person name="Barry K."/>
            <person name="Liu P."/>
            <person name="Grigoriev I."/>
            <person name="Longcore J.E."/>
            <person name="James T.Y."/>
        </authorList>
    </citation>
    <scope>NUCLEOTIDE SEQUENCE</scope>
    <source>
        <strain evidence="3">JEL0513</strain>
    </source>
</reference>
<gene>
    <name evidence="3" type="ORF">HK100_000538</name>
</gene>
<evidence type="ECO:0000313" key="3">
    <source>
        <dbReference type="EMBL" id="KAJ3118816.1"/>
    </source>
</evidence>
<feature type="compositionally biased region" description="Low complexity" evidence="2">
    <location>
        <begin position="1"/>
        <end position="13"/>
    </location>
</feature>
<sequence length="361" mass="40876">MEAKQDSSSSSSDSSKHSRKTQDANTKRAEQMRNAQRSLIARKKAHLADLESANLKLTAENAALKQALGFLSRKSVNEIDCQNPECTAIIETLQHRVLQLRIAFNPVRNNAESLPLQISLKSEGTISPILANAPSACKENLWLHNSAAKSAQDIYGQMDVVPFKIKANRIEPLAGTKILDRIFSLFELISRTSSTNIARIISLKIMRENIRLQQRCGVIDRVKFIDIFSEFHLKYQSHIMHWSWLCIQPCNQPNSKPPIILDPQSAPLPVTLFREKLRAIPGLAPHAFADIDELCGFWMRIAEESTAADEFFQYAFMMHRLLYQCGNCEDVGKFFLAFFSVRQSKHFEMDEVLASIEAEII</sequence>
<comment type="caution">
    <text evidence="3">The sequence shown here is derived from an EMBL/GenBank/DDBJ whole genome shotgun (WGS) entry which is preliminary data.</text>
</comment>
<feature type="coiled-coil region" evidence="1">
    <location>
        <begin position="40"/>
        <end position="67"/>
    </location>
</feature>